<dbReference type="EMBL" id="QRDY01000019">
    <property type="protein sequence ID" value="RED55081.1"/>
    <property type="molecule type" value="Genomic_DNA"/>
</dbReference>
<dbReference type="GO" id="GO:0016491">
    <property type="term" value="F:oxidoreductase activity"/>
    <property type="evidence" value="ECO:0007669"/>
    <property type="project" value="InterPro"/>
</dbReference>
<dbReference type="AlphaFoldDB" id="A0A3D9I0B5"/>
<name>A0A3D9I0B5_9BACL</name>
<dbReference type="InterPro" id="IPR013785">
    <property type="entry name" value="Aldolase_TIM"/>
</dbReference>
<protein>
    <submittedName>
        <fullName evidence="2">2,4-dienoyl-CoA reductase-like NADH-dependent reductase (Old Yellow Enzyme family)</fullName>
    </submittedName>
</protein>
<reference evidence="2 3" key="1">
    <citation type="submission" date="2018-07" db="EMBL/GenBank/DDBJ databases">
        <title>Genomic Encyclopedia of Type Strains, Phase III (KMG-III): the genomes of soil and plant-associated and newly described type strains.</title>
        <authorList>
            <person name="Whitman W."/>
        </authorList>
    </citation>
    <scope>NUCLEOTIDE SEQUENCE [LARGE SCALE GENOMIC DNA]</scope>
    <source>
        <strain evidence="2 3">CECT 8236</strain>
    </source>
</reference>
<evidence type="ECO:0000313" key="3">
    <source>
        <dbReference type="Proteomes" id="UP000256869"/>
    </source>
</evidence>
<accession>A0A3D9I0B5</accession>
<dbReference type="CDD" id="cd02803">
    <property type="entry name" value="OYE_like_FMN_family"/>
    <property type="match status" value="1"/>
</dbReference>
<dbReference type="Gene3D" id="3.20.20.70">
    <property type="entry name" value="Aldolase class I"/>
    <property type="match status" value="1"/>
</dbReference>
<comment type="caution">
    <text evidence="2">The sequence shown here is derived from an EMBL/GenBank/DDBJ whole genome shotgun (WGS) entry which is preliminary data.</text>
</comment>
<dbReference type="SUPFAM" id="SSF51395">
    <property type="entry name" value="FMN-linked oxidoreductases"/>
    <property type="match status" value="1"/>
</dbReference>
<sequence length="372" mass="40304">MTTPKKLLSTYNLGSLTLKNRAVVAPMTRISAEKNGNANDRMARYYQSYAAGGFGLMITEGTYPDEEYSQGYSHQPGIANVEHVGAWKQVTEAVHAKGGKIILQIAHAGALSIGNIYKEGTVAPSVVKPHGEQPQAFGGNGGEYLTPKELTLAEIKAIIAGFAESALRAEQAGFDGVEIHAAAGYLVDEFLTDFTNLRQDEYGGSTENRVRFTTEIIRAVKQKVGQRFVVGVRISQAKANYFVHKWANGEEDARTIFEAIGAEKPDYIHITEYNALLPAFGDSGSTLAELAKKYGKTTVIANGQLDQPEDAERALEAGSDLISLGKAALANHDWVFKAENGLPMESSLENILGPTPNLKDEELYGHDLVKNK</sequence>
<dbReference type="Pfam" id="PF00724">
    <property type="entry name" value="Oxidored_FMN"/>
    <property type="match status" value="1"/>
</dbReference>
<dbReference type="Proteomes" id="UP000256869">
    <property type="component" value="Unassembled WGS sequence"/>
</dbReference>
<keyword evidence="3" id="KW-1185">Reference proteome</keyword>
<dbReference type="InterPro" id="IPR045247">
    <property type="entry name" value="Oye-like"/>
</dbReference>
<gene>
    <name evidence="2" type="ORF">DFP95_11916</name>
</gene>
<dbReference type="RefSeq" id="WP_115994950.1">
    <property type="nucleotide sequence ID" value="NZ_QRDY01000019.1"/>
</dbReference>
<dbReference type="PANTHER" id="PTHR22893">
    <property type="entry name" value="NADH OXIDOREDUCTASE-RELATED"/>
    <property type="match status" value="1"/>
</dbReference>
<dbReference type="PANTHER" id="PTHR22893:SF55">
    <property type="entry name" value="OXIDOREDUCTASE-RELATED"/>
    <property type="match status" value="1"/>
</dbReference>
<dbReference type="InterPro" id="IPR001155">
    <property type="entry name" value="OxRdtase_FMN_N"/>
</dbReference>
<evidence type="ECO:0000259" key="1">
    <source>
        <dbReference type="Pfam" id="PF00724"/>
    </source>
</evidence>
<organism evidence="2 3">
    <name type="scientific">Cohnella lupini</name>
    <dbReference type="NCBI Taxonomy" id="1294267"/>
    <lineage>
        <taxon>Bacteria</taxon>
        <taxon>Bacillati</taxon>
        <taxon>Bacillota</taxon>
        <taxon>Bacilli</taxon>
        <taxon>Bacillales</taxon>
        <taxon>Paenibacillaceae</taxon>
        <taxon>Cohnella</taxon>
    </lineage>
</organism>
<feature type="domain" description="NADH:flavin oxidoreductase/NADH oxidase N-terminal" evidence="1">
    <location>
        <begin position="12"/>
        <end position="344"/>
    </location>
</feature>
<dbReference type="OrthoDB" id="9772736at2"/>
<evidence type="ECO:0000313" key="2">
    <source>
        <dbReference type="EMBL" id="RED55081.1"/>
    </source>
</evidence>
<dbReference type="GO" id="GO:0010181">
    <property type="term" value="F:FMN binding"/>
    <property type="evidence" value="ECO:0007669"/>
    <property type="project" value="InterPro"/>
</dbReference>
<proteinExistence type="predicted"/>
<dbReference type="GO" id="GO:0005829">
    <property type="term" value="C:cytosol"/>
    <property type="evidence" value="ECO:0007669"/>
    <property type="project" value="TreeGrafter"/>
</dbReference>